<evidence type="ECO:0000256" key="2">
    <source>
        <dbReference type="ARBA" id="ARBA00023043"/>
    </source>
</evidence>
<evidence type="ECO:0000313" key="5">
    <source>
        <dbReference type="EMBL" id="CAK0908530.1"/>
    </source>
</evidence>
<comment type="caution">
    <text evidence="5">The sequence shown here is derived from an EMBL/GenBank/DDBJ whole genome shotgun (WGS) entry which is preliminary data.</text>
</comment>
<feature type="region of interest" description="Disordered" evidence="4">
    <location>
        <begin position="1"/>
        <end position="41"/>
    </location>
</feature>
<dbReference type="PROSITE" id="PS50088">
    <property type="entry name" value="ANK_REPEAT"/>
    <property type="match status" value="2"/>
</dbReference>
<evidence type="ECO:0000256" key="3">
    <source>
        <dbReference type="PROSITE-ProRule" id="PRU00023"/>
    </source>
</evidence>
<organism evidence="5 6">
    <name type="scientific">Prorocentrum cordatum</name>
    <dbReference type="NCBI Taxonomy" id="2364126"/>
    <lineage>
        <taxon>Eukaryota</taxon>
        <taxon>Sar</taxon>
        <taxon>Alveolata</taxon>
        <taxon>Dinophyceae</taxon>
        <taxon>Prorocentrales</taxon>
        <taxon>Prorocentraceae</taxon>
        <taxon>Prorocentrum</taxon>
    </lineage>
</organism>
<feature type="compositionally biased region" description="Basic and acidic residues" evidence="4">
    <location>
        <begin position="1"/>
        <end position="10"/>
    </location>
</feature>
<accession>A0ABN9Y7C6</accession>
<feature type="repeat" description="ANK" evidence="3">
    <location>
        <begin position="155"/>
        <end position="182"/>
    </location>
</feature>
<dbReference type="Proteomes" id="UP001189429">
    <property type="component" value="Unassembled WGS sequence"/>
</dbReference>
<protein>
    <recommendedName>
        <fullName evidence="7">Ankyrin repeat domain-containing protein</fullName>
    </recommendedName>
</protein>
<evidence type="ECO:0000256" key="4">
    <source>
        <dbReference type="SAM" id="MobiDB-lite"/>
    </source>
</evidence>
<dbReference type="SMART" id="SM00248">
    <property type="entry name" value="ANK"/>
    <property type="match status" value="3"/>
</dbReference>
<dbReference type="SUPFAM" id="SSF48403">
    <property type="entry name" value="Ankyrin repeat"/>
    <property type="match status" value="1"/>
</dbReference>
<dbReference type="PANTHER" id="PTHR24198">
    <property type="entry name" value="ANKYRIN REPEAT AND PROTEIN KINASE DOMAIN-CONTAINING PROTEIN"/>
    <property type="match status" value="1"/>
</dbReference>
<dbReference type="PANTHER" id="PTHR24198:SF165">
    <property type="entry name" value="ANKYRIN REPEAT-CONTAINING PROTEIN-RELATED"/>
    <property type="match status" value="1"/>
</dbReference>
<proteinExistence type="predicted"/>
<gene>
    <name evidence="5" type="ORF">PCOR1329_LOCUS83187</name>
</gene>
<sequence>MRADSSRGEASRSQPWPARRRQRASPRASGAVCQARGGGRPGAAELPAAEAVMRALCREGGGQAEALARAVEELVRARADLGTPNEYGQTALLLAAGQGGAAAAVRALLGAGAEANERDGRGASALAWAAAFSGDAEVVGELLGARADLGAADEDGLTPLMAASHAGHAEVVRCLLAARAPA</sequence>
<dbReference type="EMBL" id="CAUYUJ010022034">
    <property type="protein sequence ID" value="CAK0908530.1"/>
    <property type="molecule type" value="Genomic_DNA"/>
</dbReference>
<evidence type="ECO:0008006" key="7">
    <source>
        <dbReference type="Google" id="ProtNLM"/>
    </source>
</evidence>
<keyword evidence="2 3" id="KW-0040">ANK repeat</keyword>
<evidence type="ECO:0000256" key="1">
    <source>
        <dbReference type="ARBA" id="ARBA00022737"/>
    </source>
</evidence>
<dbReference type="InterPro" id="IPR036770">
    <property type="entry name" value="Ankyrin_rpt-contain_sf"/>
</dbReference>
<dbReference type="PROSITE" id="PS50297">
    <property type="entry name" value="ANK_REP_REGION"/>
    <property type="match status" value="2"/>
</dbReference>
<reference evidence="5" key="1">
    <citation type="submission" date="2023-10" db="EMBL/GenBank/DDBJ databases">
        <authorList>
            <person name="Chen Y."/>
            <person name="Shah S."/>
            <person name="Dougan E. K."/>
            <person name="Thang M."/>
            <person name="Chan C."/>
        </authorList>
    </citation>
    <scope>NUCLEOTIDE SEQUENCE [LARGE SCALE GENOMIC DNA]</scope>
</reference>
<feature type="non-terminal residue" evidence="5">
    <location>
        <position position="182"/>
    </location>
</feature>
<name>A0ABN9Y7C6_9DINO</name>
<evidence type="ECO:0000313" key="6">
    <source>
        <dbReference type="Proteomes" id="UP001189429"/>
    </source>
</evidence>
<dbReference type="Gene3D" id="1.25.40.20">
    <property type="entry name" value="Ankyrin repeat-containing domain"/>
    <property type="match status" value="2"/>
</dbReference>
<dbReference type="Pfam" id="PF12796">
    <property type="entry name" value="Ank_2"/>
    <property type="match status" value="1"/>
</dbReference>
<keyword evidence="6" id="KW-1185">Reference proteome</keyword>
<keyword evidence="1" id="KW-0677">Repeat</keyword>
<dbReference type="Pfam" id="PF00023">
    <property type="entry name" value="Ank"/>
    <property type="match status" value="1"/>
</dbReference>
<dbReference type="InterPro" id="IPR002110">
    <property type="entry name" value="Ankyrin_rpt"/>
</dbReference>
<feature type="repeat" description="ANK" evidence="3">
    <location>
        <begin position="87"/>
        <end position="120"/>
    </location>
</feature>